<feature type="region of interest" description="Disordered" evidence="1">
    <location>
        <begin position="45"/>
        <end position="72"/>
    </location>
</feature>
<dbReference type="Proteomes" id="UP000013521">
    <property type="component" value="Unassembled WGS sequence"/>
</dbReference>
<evidence type="ECO:0000256" key="1">
    <source>
        <dbReference type="SAM" id="MobiDB-lite"/>
    </source>
</evidence>
<gene>
    <name evidence="2" type="ORF">UCRNP2_4936</name>
</gene>
<dbReference type="AlphaFoldDB" id="R1GQQ6"/>
<evidence type="ECO:0000313" key="3">
    <source>
        <dbReference type="Proteomes" id="UP000013521"/>
    </source>
</evidence>
<name>R1GQQ6_BOTPV</name>
<sequence length="186" mass="21788">MRNFFLTLREGPVQTPEIDRSATFDGRPCLMNEWTVYGLKDDDKLPSRLSQPEDSCRKRKADDALSDAETEDDPVVVRMRKSNGEEGEVIDSDNTSEATWTHSDFESLPFKVFLQENLFISVHRSVFSTDGPNRRLFDDEKYNWFIEAVLWLRTVWYRLDNAPDVYFKELGVLSRAIRDWDHTRIS</sequence>
<dbReference type="EMBL" id="KB916219">
    <property type="protein sequence ID" value="EOD48314.1"/>
    <property type="molecule type" value="Genomic_DNA"/>
</dbReference>
<feature type="compositionally biased region" description="Basic and acidic residues" evidence="1">
    <location>
        <begin position="54"/>
        <end position="63"/>
    </location>
</feature>
<protein>
    <submittedName>
        <fullName evidence="2">Uncharacterized protein</fullName>
    </submittedName>
</protein>
<dbReference type="OrthoDB" id="10682923at2759"/>
<evidence type="ECO:0000313" key="2">
    <source>
        <dbReference type="EMBL" id="EOD48314.1"/>
    </source>
</evidence>
<dbReference type="KEGG" id="npa:UCRNP2_4936"/>
<dbReference type="HOGENOM" id="CLU_1454178_0_0_1"/>
<accession>R1GQQ6</accession>
<proteinExistence type="predicted"/>
<reference evidence="3" key="1">
    <citation type="journal article" date="2013" name="Genome Announc.">
        <title>Draft genome sequence of Neofusicoccum parvum isolate UCR-NP2, a fungal vascular pathogen associated with grapevine cankers.</title>
        <authorList>
            <person name="Blanco-Ulate B."/>
            <person name="Rolshausen P."/>
            <person name="Cantu D."/>
        </authorList>
    </citation>
    <scope>NUCLEOTIDE SEQUENCE [LARGE SCALE GENOMIC DNA]</scope>
    <source>
        <strain evidence="3">UCR-NP2</strain>
    </source>
</reference>
<organism evidence="2 3">
    <name type="scientific">Botryosphaeria parva (strain UCR-NP2)</name>
    <name type="common">Grapevine canker fungus</name>
    <name type="synonym">Neofusicoccum parvum</name>
    <dbReference type="NCBI Taxonomy" id="1287680"/>
    <lineage>
        <taxon>Eukaryota</taxon>
        <taxon>Fungi</taxon>
        <taxon>Dikarya</taxon>
        <taxon>Ascomycota</taxon>
        <taxon>Pezizomycotina</taxon>
        <taxon>Dothideomycetes</taxon>
        <taxon>Dothideomycetes incertae sedis</taxon>
        <taxon>Botryosphaeriales</taxon>
        <taxon>Botryosphaeriaceae</taxon>
        <taxon>Neofusicoccum</taxon>
    </lineage>
</organism>